<keyword evidence="2" id="KW-1185">Reference proteome</keyword>
<dbReference type="EMBL" id="VUJX02000004">
    <property type="protein sequence ID" value="KAL0938053.1"/>
    <property type="molecule type" value="Genomic_DNA"/>
</dbReference>
<protein>
    <submittedName>
        <fullName evidence="1">Ankyrin repeat domain-containing protein 52</fullName>
    </submittedName>
</protein>
<sequence>MKVAAWAITPNSASKEERSRLCFACSALNIDLAVQLIDSGVMINADASFGHGPLMALIRTTPPRIAAQEAMIDFLVAEGADVNYMGKDGVTPLCAAVETGHTELVVRLLAHGADINDCRTAMPLWKWHSGNDLSALHVAVGKGKSECLQILIERGANYKQSFRLSNIFDVTPLHVAVNDLACVTLLAGLGADPMSKDSKGRTPFHWAVEAVNVDVVVWFLKGGFPVDHPGEEGVSALGMVCAALEQGVKSGKFPSLTKELLQAGANLDIVYPQDLSIRQRWLLMDDWRVTYEPIFKRHACN</sequence>
<name>A0ACC3Z1R9_COLTU</name>
<proteinExistence type="predicted"/>
<gene>
    <name evidence="1" type="ORF">CTRU02_207784</name>
</gene>
<comment type="caution">
    <text evidence="1">The sequence shown here is derived from an EMBL/GenBank/DDBJ whole genome shotgun (WGS) entry which is preliminary data.</text>
</comment>
<reference evidence="1 2" key="1">
    <citation type="journal article" date="2020" name="Phytopathology">
        <title>Genome Sequence Resources of Colletotrichum truncatum, C. plurivorum, C. musicola, and C. sojae: Four Species Pathogenic to Soybean (Glycine max).</title>
        <authorList>
            <person name="Rogerio F."/>
            <person name="Boufleur T.R."/>
            <person name="Ciampi-Guillardi M."/>
            <person name="Sukno S.A."/>
            <person name="Thon M.R."/>
            <person name="Massola Junior N.S."/>
            <person name="Baroncelli R."/>
        </authorList>
    </citation>
    <scope>NUCLEOTIDE SEQUENCE [LARGE SCALE GENOMIC DNA]</scope>
    <source>
        <strain evidence="1 2">CMES1059</strain>
    </source>
</reference>
<evidence type="ECO:0000313" key="1">
    <source>
        <dbReference type="EMBL" id="KAL0938053.1"/>
    </source>
</evidence>
<dbReference type="Proteomes" id="UP000805649">
    <property type="component" value="Unassembled WGS sequence"/>
</dbReference>
<accession>A0ACC3Z1R9</accession>
<evidence type="ECO:0000313" key="2">
    <source>
        <dbReference type="Proteomes" id="UP000805649"/>
    </source>
</evidence>
<organism evidence="1 2">
    <name type="scientific">Colletotrichum truncatum</name>
    <name type="common">Anthracnose fungus</name>
    <name type="synonym">Colletotrichum capsici</name>
    <dbReference type="NCBI Taxonomy" id="5467"/>
    <lineage>
        <taxon>Eukaryota</taxon>
        <taxon>Fungi</taxon>
        <taxon>Dikarya</taxon>
        <taxon>Ascomycota</taxon>
        <taxon>Pezizomycotina</taxon>
        <taxon>Sordariomycetes</taxon>
        <taxon>Hypocreomycetidae</taxon>
        <taxon>Glomerellales</taxon>
        <taxon>Glomerellaceae</taxon>
        <taxon>Colletotrichum</taxon>
        <taxon>Colletotrichum truncatum species complex</taxon>
    </lineage>
</organism>